<dbReference type="AlphaFoldDB" id="A0AAV2HCS2"/>
<feature type="transmembrane region" description="Helical" evidence="5">
    <location>
        <begin position="155"/>
        <end position="174"/>
    </location>
</feature>
<keyword evidence="2 5" id="KW-0812">Transmembrane</keyword>
<feature type="transmembrane region" description="Helical" evidence="5">
    <location>
        <begin position="113"/>
        <end position="135"/>
    </location>
</feature>
<evidence type="ECO:0000256" key="4">
    <source>
        <dbReference type="ARBA" id="ARBA00023136"/>
    </source>
</evidence>
<protein>
    <submittedName>
        <fullName evidence="6">Uncharacterized protein</fullName>
    </submittedName>
</protein>
<keyword evidence="7" id="KW-1185">Reference proteome</keyword>
<evidence type="ECO:0000313" key="6">
    <source>
        <dbReference type="EMBL" id="CAL1531646.1"/>
    </source>
</evidence>
<dbReference type="InterPro" id="IPR004031">
    <property type="entry name" value="PMP22/EMP/MP20/Claudin"/>
</dbReference>
<organism evidence="6 7">
    <name type="scientific">Lymnaea stagnalis</name>
    <name type="common">Great pond snail</name>
    <name type="synonym">Helix stagnalis</name>
    <dbReference type="NCBI Taxonomy" id="6523"/>
    <lineage>
        <taxon>Eukaryota</taxon>
        <taxon>Metazoa</taxon>
        <taxon>Spiralia</taxon>
        <taxon>Lophotrochozoa</taxon>
        <taxon>Mollusca</taxon>
        <taxon>Gastropoda</taxon>
        <taxon>Heterobranchia</taxon>
        <taxon>Euthyneura</taxon>
        <taxon>Panpulmonata</taxon>
        <taxon>Hygrophila</taxon>
        <taxon>Lymnaeoidea</taxon>
        <taxon>Lymnaeidae</taxon>
        <taxon>Lymnaea</taxon>
    </lineage>
</organism>
<dbReference type="Gene3D" id="1.20.140.150">
    <property type="match status" value="1"/>
</dbReference>
<reference evidence="6 7" key="1">
    <citation type="submission" date="2024-04" db="EMBL/GenBank/DDBJ databases">
        <authorList>
            <consortium name="Genoscope - CEA"/>
            <person name="William W."/>
        </authorList>
    </citation>
    <scope>NUCLEOTIDE SEQUENCE [LARGE SCALE GENOMIC DNA]</scope>
</reference>
<keyword evidence="3 5" id="KW-1133">Transmembrane helix</keyword>
<accession>A0AAV2HCS2</accession>
<dbReference type="EMBL" id="CAXITT010000094">
    <property type="protein sequence ID" value="CAL1531646.1"/>
    <property type="molecule type" value="Genomic_DNA"/>
</dbReference>
<keyword evidence="4 5" id="KW-0472">Membrane</keyword>
<dbReference type="GO" id="GO:0016020">
    <property type="term" value="C:membrane"/>
    <property type="evidence" value="ECO:0007669"/>
    <property type="project" value="UniProtKB-SubCell"/>
</dbReference>
<evidence type="ECO:0000256" key="3">
    <source>
        <dbReference type="ARBA" id="ARBA00022989"/>
    </source>
</evidence>
<evidence type="ECO:0000256" key="1">
    <source>
        <dbReference type="ARBA" id="ARBA00004141"/>
    </source>
</evidence>
<evidence type="ECO:0000313" key="7">
    <source>
        <dbReference type="Proteomes" id="UP001497497"/>
    </source>
</evidence>
<sequence length="186" mass="20354">MTFAGSVVGASIYLKIVACILIVSFVLAWISFTTASWGNGYTSSNLIGYGLWKSCNEAETAPACQILFGWNLHWYRALQAFAIFGFMSVNFCLFFVLLLIFVPACNNGKSLRLWVAVLGFWSTLTYAIAIIIFAASFDSAFTDGISPNQHLEYGWGLAIVVAVLQAFVGGLMVFESRNTGVKLLDL</sequence>
<evidence type="ECO:0000256" key="5">
    <source>
        <dbReference type="SAM" id="Phobius"/>
    </source>
</evidence>
<feature type="transmembrane region" description="Helical" evidence="5">
    <location>
        <begin position="77"/>
        <end position="101"/>
    </location>
</feature>
<proteinExistence type="predicted"/>
<evidence type="ECO:0000256" key="2">
    <source>
        <dbReference type="ARBA" id="ARBA00022692"/>
    </source>
</evidence>
<comment type="subcellular location">
    <subcellularLocation>
        <location evidence="1">Membrane</location>
        <topology evidence="1">Multi-pass membrane protein</topology>
    </subcellularLocation>
</comment>
<dbReference type="Proteomes" id="UP001497497">
    <property type="component" value="Unassembled WGS sequence"/>
</dbReference>
<comment type="caution">
    <text evidence="6">The sequence shown here is derived from an EMBL/GenBank/DDBJ whole genome shotgun (WGS) entry which is preliminary data.</text>
</comment>
<dbReference type="Pfam" id="PF00822">
    <property type="entry name" value="PMP22_Claudin"/>
    <property type="match status" value="1"/>
</dbReference>
<name>A0AAV2HCS2_LYMST</name>
<feature type="transmembrane region" description="Helical" evidence="5">
    <location>
        <begin position="12"/>
        <end position="32"/>
    </location>
</feature>
<gene>
    <name evidence="6" type="ORF">GSLYS_00005741001</name>
</gene>